<reference evidence="6 7" key="1">
    <citation type="journal article" date="2016" name="Nat. Commun.">
        <title>Thousands of microbial genomes shed light on interconnected biogeochemical processes in an aquifer system.</title>
        <authorList>
            <person name="Anantharaman K."/>
            <person name="Brown C.T."/>
            <person name="Hug L.A."/>
            <person name="Sharon I."/>
            <person name="Castelle C.J."/>
            <person name="Probst A.J."/>
            <person name="Thomas B.C."/>
            <person name="Singh A."/>
            <person name="Wilkins M.J."/>
            <person name="Karaoz U."/>
            <person name="Brodie E.L."/>
            <person name="Williams K.H."/>
            <person name="Hubbard S.S."/>
            <person name="Banfield J.F."/>
        </authorList>
    </citation>
    <scope>NUCLEOTIDE SEQUENCE [LARGE SCALE GENOMIC DNA]</scope>
</reference>
<dbReference type="GO" id="GO:0003735">
    <property type="term" value="F:structural constituent of ribosome"/>
    <property type="evidence" value="ECO:0007669"/>
    <property type="project" value="InterPro"/>
</dbReference>
<dbReference type="GO" id="GO:0015934">
    <property type="term" value="C:large ribosomal subunit"/>
    <property type="evidence" value="ECO:0007669"/>
    <property type="project" value="InterPro"/>
</dbReference>
<dbReference type="InterPro" id="IPR002677">
    <property type="entry name" value="Ribosomal_bL32"/>
</dbReference>
<evidence type="ECO:0000256" key="2">
    <source>
        <dbReference type="ARBA" id="ARBA00022980"/>
    </source>
</evidence>
<sequence length="64" mass="7084">MGLPGHRRTSSHKKRRASHFALKKINLCSCSKCGKAVLPHNVCGFCGTYGEKEVVKTKLKKAKK</sequence>
<protein>
    <recommendedName>
        <fullName evidence="4 5">Large ribosomal subunit protein bL32</fullName>
    </recommendedName>
</protein>
<dbReference type="PANTHER" id="PTHR35534:SF1">
    <property type="entry name" value="LARGE RIBOSOMAL SUBUNIT PROTEIN BL32"/>
    <property type="match status" value="1"/>
</dbReference>
<dbReference type="Proteomes" id="UP000177407">
    <property type="component" value="Unassembled WGS sequence"/>
</dbReference>
<dbReference type="EMBL" id="MFGA01000015">
    <property type="protein sequence ID" value="OGF21109.1"/>
    <property type="molecule type" value="Genomic_DNA"/>
</dbReference>
<keyword evidence="3 5" id="KW-0687">Ribonucleoprotein</keyword>
<keyword evidence="2 5" id="KW-0689">Ribosomal protein</keyword>
<dbReference type="HAMAP" id="MF_00340">
    <property type="entry name" value="Ribosomal_bL32"/>
    <property type="match status" value="1"/>
</dbReference>
<evidence type="ECO:0000313" key="7">
    <source>
        <dbReference type="Proteomes" id="UP000177407"/>
    </source>
</evidence>
<evidence type="ECO:0000256" key="5">
    <source>
        <dbReference type="HAMAP-Rule" id="MF_00340"/>
    </source>
</evidence>
<dbReference type="AlphaFoldDB" id="A0A1F5S371"/>
<gene>
    <name evidence="5" type="primary">rpmF</name>
    <name evidence="6" type="ORF">A2257_00230</name>
</gene>
<accession>A0A1F5S371</accession>
<evidence type="ECO:0000256" key="1">
    <source>
        <dbReference type="ARBA" id="ARBA00008560"/>
    </source>
</evidence>
<dbReference type="SUPFAM" id="SSF57829">
    <property type="entry name" value="Zn-binding ribosomal proteins"/>
    <property type="match status" value="1"/>
</dbReference>
<organism evidence="6 7">
    <name type="scientific">Candidatus Falkowbacteria bacterium RIFOXYA2_FULL_38_12</name>
    <dbReference type="NCBI Taxonomy" id="1797993"/>
    <lineage>
        <taxon>Bacteria</taxon>
        <taxon>Candidatus Falkowiibacteriota</taxon>
    </lineage>
</organism>
<evidence type="ECO:0000256" key="4">
    <source>
        <dbReference type="ARBA" id="ARBA00035178"/>
    </source>
</evidence>
<comment type="caution">
    <text evidence="6">The sequence shown here is derived from an EMBL/GenBank/DDBJ whole genome shotgun (WGS) entry which is preliminary data.</text>
</comment>
<comment type="similarity">
    <text evidence="1 5">Belongs to the bacterial ribosomal protein bL32 family.</text>
</comment>
<evidence type="ECO:0000313" key="6">
    <source>
        <dbReference type="EMBL" id="OGF21109.1"/>
    </source>
</evidence>
<name>A0A1F5S371_9BACT</name>
<dbReference type="InterPro" id="IPR044957">
    <property type="entry name" value="Ribosomal_bL32_bact"/>
</dbReference>
<dbReference type="NCBIfam" id="TIGR01031">
    <property type="entry name" value="rpmF_bact"/>
    <property type="match status" value="1"/>
</dbReference>
<evidence type="ECO:0000256" key="3">
    <source>
        <dbReference type="ARBA" id="ARBA00023274"/>
    </source>
</evidence>
<dbReference type="Pfam" id="PF01783">
    <property type="entry name" value="Ribosomal_L32p"/>
    <property type="match status" value="1"/>
</dbReference>
<proteinExistence type="inferred from homology"/>
<dbReference type="InterPro" id="IPR011332">
    <property type="entry name" value="Ribosomal_zn-bd"/>
</dbReference>
<dbReference type="GO" id="GO:0006412">
    <property type="term" value="P:translation"/>
    <property type="evidence" value="ECO:0007669"/>
    <property type="project" value="UniProtKB-UniRule"/>
</dbReference>
<dbReference type="PANTHER" id="PTHR35534">
    <property type="entry name" value="50S RIBOSOMAL PROTEIN L32"/>
    <property type="match status" value="1"/>
</dbReference>